<organism evidence="1 2">
    <name type="scientific">Hyunsoonleella aquatilis</name>
    <dbReference type="NCBI Taxonomy" id="2762758"/>
    <lineage>
        <taxon>Bacteria</taxon>
        <taxon>Pseudomonadati</taxon>
        <taxon>Bacteroidota</taxon>
        <taxon>Flavobacteriia</taxon>
        <taxon>Flavobacteriales</taxon>
        <taxon>Flavobacteriaceae</taxon>
    </lineage>
</organism>
<proteinExistence type="predicted"/>
<gene>
    <name evidence="1" type="ORF">H7U19_08930</name>
</gene>
<evidence type="ECO:0000313" key="2">
    <source>
        <dbReference type="Proteomes" id="UP000656244"/>
    </source>
</evidence>
<reference evidence="1" key="1">
    <citation type="submission" date="2020-08" db="EMBL/GenBank/DDBJ databases">
        <title>Hyunsoonleella sp. strain SJ7 genome sequencing and assembly.</title>
        <authorList>
            <person name="Kim I."/>
        </authorList>
    </citation>
    <scope>NUCLEOTIDE SEQUENCE</scope>
    <source>
        <strain evidence="1">SJ7</strain>
    </source>
</reference>
<keyword evidence="2" id="KW-1185">Reference proteome</keyword>
<dbReference type="EMBL" id="JACNMF010000002">
    <property type="protein sequence ID" value="MBC3758525.1"/>
    <property type="molecule type" value="Genomic_DNA"/>
</dbReference>
<accession>A0A923KM10</accession>
<name>A0A923KM10_9FLAO</name>
<dbReference type="AlphaFoldDB" id="A0A923KM10"/>
<sequence length="186" mass="21670">MKNILLIILISVFATELSAQNIIEVALAEKSLIVYEKPAKPKLPFSILYEKEFFNGKNKSDSLNVRELMSKVDTLDIDYSKWTENELKNRIVVSKGKKIDLKKEMLKMSDKPKAEQKKFKKEIKGFNNNKSGWRNYPLSISRPIISNDRKMALITIIRGNSGGSTELYKMENGKWEYFEHLERWAY</sequence>
<dbReference type="Proteomes" id="UP000656244">
    <property type="component" value="Unassembled WGS sequence"/>
</dbReference>
<protein>
    <submittedName>
        <fullName evidence="1">Uncharacterized protein</fullName>
    </submittedName>
</protein>
<evidence type="ECO:0000313" key="1">
    <source>
        <dbReference type="EMBL" id="MBC3758525.1"/>
    </source>
</evidence>
<comment type="caution">
    <text evidence="1">The sequence shown here is derived from an EMBL/GenBank/DDBJ whole genome shotgun (WGS) entry which is preliminary data.</text>
</comment>
<dbReference type="RefSeq" id="WP_186561478.1">
    <property type="nucleotide sequence ID" value="NZ_JACNMF010000002.1"/>
</dbReference>